<dbReference type="Proteomes" id="UP000298355">
    <property type="component" value="Unassembled WGS sequence"/>
</dbReference>
<name>A0ABY2J0V7_9MICO</name>
<proteinExistence type="inferred from homology"/>
<accession>A0ABY2J0V7</accession>
<sequence>MAQPAGLPRRNLAGFSGAGYERGRNPIWQVAWLLVSGLVVVRWWCPPRLRVVLLRLFGATVGDNVLIRHRVRIHWPWKLVVGDNSWIGEEVWILNLEPVVIGSDVCISQGVLLCTGSHDRTSQTFEFDNAPIVVEDGAWIAARATVLRGSRIGHDSVIGATALVTGNVPARAVLRAPRAERSDLTVDRNQT</sequence>
<comment type="caution">
    <text evidence="3">The sequence shown here is derived from an EMBL/GenBank/DDBJ whole genome shotgun (WGS) entry which is preliminary data.</text>
</comment>
<dbReference type="PANTHER" id="PTHR23416">
    <property type="entry name" value="SIALIC ACID SYNTHASE-RELATED"/>
    <property type="match status" value="1"/>
</dbReference>
<dbReference type="EMBL" id="SOGJ01000020">
    <property type="protein sequence ID" value="TFC98586.1"/>
    <property type="molecule type" value="Genomic_DNA"/>
</dbReference>
<keyword evidence="4" id="KW-1185">Reference proteome</keyword>
<reference evidence="3 4" key="1">
    <citation type="submission" date="2019-03" db="EMBL/GenBank/DDBJ databases">
        <title>Genomics of glacier-inhabiting Cryobacterium strains.</title>
        <authorList>
            <person name="Liu Q."/>
            <person name="Xin Y.-H."/>
        </authorList>
    </citation>
    <scope>NUCLEOTIDE SEQUENCE [LARGE SCALE GENOMIC DNA]</scope>
    <source>
        <strain evidence="3 4">TMT4-23</strain>
    </source>
</reference>
<dbReference type="SUPFAM" id="SSF51161">
    <property type="entry name" value="Trimeric LpxA-like enzymes"/>
    <property type="match status" value="1"/>
</dbReference>
<comment type="similarity">
    <text evidence="1">Belongs to the transferase hexapeptide repeat family.</text>
</comment>
<evidence type="ECO:0000256" key="2">
    <source>
        <dbReference type="ARBA" id="ARBA00022679"/>
    </source>
</evidence>
<dbReference type="PANTHER" id="PTHR23416:SF23">
    <property type="entry name" value="ACETYLTRANSFERASE C18B11.09C-RELATED"/>
    <property type="match status" value="1"/>
</dbReference>
<evidence type="ECO:0000313" key="3">
    <source>
        <dbReference type="EMBL" id="TFC98586.1"/>
    </source>
</evidence>
<organism evidence="3 4">
    <name type="scientific">Cryobacterium breve</name>
    <dbReference type="NCBI Taxonomy" id="1259258"/>
    <lineage>
        <taxon>Bacteria</taxon>
        <taxon>Bacillati</taxon>
        <taxon>Actinomycetota</taxon>
        <taxon>Actinomycetes</taxon>
        <taxon>Micrococcales</taxon>
        <taxon>Microbacteriaceae</taxon>
        <taxon>Cryobacterium</taxon>
    </lineage>
</organism>
<dbReference type="Gene3D" id="2.160.10.10">
    <property type="entry name" value="Hexapeptide repeat proteins"/>
    <property type="match status" value="1"/>
</dbReference>
<gene>
    <name evidence="3" type="ORF">E3O65_07670</name>
</gene>
<evidence type="ECO:0000313" key="4">
    <source>
        <dbReference type="Proteomes" id="UP000298355"/>
    </source>
</evidence>
<dbReference type="InterPro" id="IPR051159">
    <property type="entry name" value="Hexapeptide_acetyltransf"/>
</dbReference>
<protein>
    <submittedName>
        <fullName evidence="3">Colanic acid biosynthesis acetyltransferase</fullName>
    </submittedName>
</protein>
<keyword evidence="2" id="KW-0808">Transferase</keyword>
<evidence type="ECO:0000256" key="1">
    <source>
        <dbReference type="ARBA" id="ARBA00007274"/>
    </source>
</evidence>
<dbReference type="InterPro" id="IPR011004">
    <property type="entry name" value="Trimer_LpxA-like_sf"/>
</dbReference>
<dbReference type="CDD" id="cd05825">
    <property type="entry name" value="LbH_wcaF_like"/>
    <property type="match status" value="1"/>
</dbReference>